<protein>
    <recommendedName>
        <fullName evidence="3">endo-1,3(4)-beta-glucanase</fullName>
        <ecNumber evidence="3">3.2.1.6</ecNumber>
    </recommendedName>
</protein>
<dbReference type="AlphaFoldDB" id="A0A8H7KB03"/>
<dbReference type="Gene3D" id="2.60.120.200">
    <property type="match status" value="1"/>
</dbReference>
<evidence type="ECO:0000259" key="7">
    <source>
        <dbReference type="PROSITE" id="PS51762"/>
    </source>
</evidence>
<dbReference type="InterPro" id="IPR000757">
    <property type="entry name" value="Beta-glucanase-like"/>
</dbReference>
<gene>
    <name evidence="8" type="ORF">IM811_002549</name>
</gene>
<evidence type="ECO:0000256" key="3">
    <source>
        <dbReference type="ARBA" id="ARBA00012599"/>
    </source>
</evidence>
<dbReference type="CDD" id="cd02181">
    <property type="entry name" value="GH16_fungal_Lam16A_glucanase"/>
    <property type="match status" value="1"/>
</dbReference>
<dbReference type="GO" id="GO:0009251">
    <property type="term" value="P:glucan catabolic process"/>
    <property type="evidence" value="ECO:0007669"/>
    <property type="project" value="TreeGrafter"/>
</dbReference>
<keyword evidence="5" id="KW-0326">Glycosidase</keyword>
<keyword evidence="4" id="KW-0378">Hydrolase</keyword>
<comment type="catalytic activity">
    <reaction evidence="1">
        <text>Endohydrolysis of (1-&gt;3)- or (1-&gt;4)-linkages in beta-D-glucans when the glucose residue whose reducing group is involved in the linkage to be hydrolyzed is itself substituted at C-3.</text>
        <dbReference type="EC" id="3.2.1.6"/>
    </reaction>
</comment>
<dbReference type="InterPro" id="IPR050546">
    <property type="entry name" value="Glycosyl_Hydrlase_16"/>
</dbReference>
<dbReference type="EC" id="3.2.1.6" evidence="3"/>
<sequence>MPTVSSNSPSRSKLRRSGTISWLCSSSVSFLPRPSVPATVSPGKHSNLSTFLSNLRLLRNTGFHSCSFVLSPESRRSFQSHIKHITSDPLISWRSINSKLHLLIHFHLPAGRMVHREFYKPGDLPPTYQEVVAAPQQNIVGGGNVRPLQTSLPWWNPRYWTKRIWIGVVAALVIIIVIAVAVGVTQAKKNAYPNYTQLSYSLKETYSGSSFFDNFNYFTGYDPTHGFVHYVPREQATSLNLTYASSESAVLRVDTSVGPGDEPDASTGRFSVRISSKNTYDEGLFIFDVKHSPYGCATWSALWLTDESNWPDNGEIDVMESVNQGDDGNQMTLHTTDGCSMGVRRKQTGTAQYTTCNHDKNDNAGCGVQGTTSSFGEAFNNNKGGVMALEWRDAGIRVWQWARSSIPSDITSKNPDPSTWGTAAADFPSTSCNIGNHFKNNSITANIDLCGDLTEAKYADSGCPSTCSTYVAETPTAFTNAYWEFGYFEVYQKS</sequence>
<keyword evidence="6" id="KW-0812">Transmembrane</keyword>
<dbReference type="SUPFAM" id="SSF49899">
    <property type="entry name" value="Concanavalin A-like lectins/glucanases"/>
    <property type="match status" value="1"/>
</dbReference>
<keyword evidence="6" id="KW-0472">Membrane</keyword>
<reference evidence="8" key="1">
    <citation type="submission" date="2020-10" db="EMBL/GenBank/DDBJ databases">
        <title>High-Quality Genome Resource of Clonostachys rosea strain S41 by Oxford Nanopore Long-Read Sequencing.</title>
        <authorList>
            <person name="Wang H."/>
        </authorList>
    </citation>
    <scope>NUCLEOTIDE SEQUENCE</scope>
    <source>
        <strain evidence="8">S41</strain>
    </source>
</reference>
<dbReference type="Pfam" id="PF26113">
    <property type="entry name" value="GH16_XgeA"/>
    <property type="match status" value="1"/>
</dbReference>
<feature type="domain" description="GH16" evidence="7">
    <location>
        <begin position="193"/>
        <end position="451"/>
    </location>
</feature>
<dbReference type="EMBL" id="JADCTT010000010">
    <property type="protein sequence ID" value="KAF9747215.1"/>
    <property type="molecule type" value="Genomic_DNA"/>
</dbReference>
<name>A0A8H7KB03_BIOOC</name>
<dbReference type="PROSITE" id="PS51762">
    <property type="entry name" value="GH16_2"/>
    <property type="match status" value="1"/>
</dbReference>
<dbReference type="GO" id="GO:0052861">
    <property type="term" value="F:endo-1,3(4)-beta-glucanase activity"/>
    <property type="evidence" value="ECO:0007669"/>
    <property type="project" value="UniProtKB-EC"/>
</dbReference>
<accession>A0A8H7KB03</accession>
<evidence type="ECO:0000256" key="1">
    <source>
        <dbReference type="ARBA" id="ARBA00000124"/>
    </source>
</evidence>
<dbReference type="InterPro" id="IPR013320">
    <property type="entry name" value="ConA-like_dom_sf"/>
</dbReference>
<proteinExistence type="inferred from homology"/>
<dbReference type="FunFam" id="2.60.120.200:FF:000114">
    <property type="entry name" value="Probable endo-1,3(4)-beta-glucanase NFIA_089530"/>
    <property type="match status" value="1"/>
</dbReference>
<organism evidence="8 9">
    <name type="scientific">Bionectria ochroleuca</name>
    <name type="common">Gliocladium roseum</name>
    <dbReference type="NCBI Taxonomy" id="29856"/>
    <lineage>
        <taxon>Eukaryota</taxon>
        <taxon>Fungi</taxon>
        <taxon>Dikarya</taxon>
        <taxon>Ascomycota</taxon>
        <taxon>Pezizomycotina</taxon>
        <taxon>Sordariomycetes</taxon>
        <taxon>Hypocreomycetidae</taxon>
        <taxon>Hypocreales</taxon>
        <taxon>Bionectriaceae</taxon>
        <taxon>Clonostachys</taxon>
    </lineage>
</organism>
<feature type="transmembrane region" description="Helical" evidence="6">
    <location>
        <begin position="164"/>
        <end position="184"/>
    </location>
</feature>
<keyword evidence="6" id="KW-1133">Transmembrane helix</keyword>
<evidence type="ECO:0000313" key="9">
    <source>
        <dbReference type="Proteomes" id="UP000616885"/>
    </source>
</evidence>
<evidence type="ECO:0000256" key="6">
    <source>
        <dbReference type="SAM" id="Phobius"/>
    </source>
</evidence>
<comment type="caution">
    <text evidence="8">The sequence shown here is derived from an EMBL/GenBank/DDBJ whole genome shotgun (WGS) entry which is preliminary data.</text>
</comment>
<dbReference type="PANTHER" id="PTHR10963">
    <property type="entry name" value="GLYCOSYL HYDROLASE-RELATED"/>
    <property type="match status" value="1"/>
</dbReference>
<evidence type="ECO:0000256" key="5">
    <source>
        <dbReference type="ARBA" id="ARBA00023295"/>
    </source>
</evidence>
<evidence type="ECO:0000256" key="2">
    <source>
        <dbReference type="ARBA" id="ARBA00006865"/>
    </source>
</evidence>
<evidence type="ECO:0000313" key="8">
    <source>
        <dbReference type="EMBL" id="KAF9747215.1"/>
    </source>
</evidence>
<dbReference type="PANTHER" id="PTHR10963:SF42">
    <property type="entry name" value="PUTATIVE (AFU_ORTHOLOGUE AFUA_5G02280)-RELATED"/>
    <property type="match status" value="1"/>
</dbReference>
<evidence type="ECO:0000256" key="4">
    <source>
        <dbReference type="ARBA" id="ARBA00022801"/>
    </source>
</evidence>
<comment type="similarity">
    <text evidence="2">Belongs to the glycosyl hydrolase 16 family.</text>
</comment>
<dbReference type="Proteomes" id="UP000616885">
    <property type="component" value="Unassembled WGS sequence"/>
</dbReference>